<evidence type="ECO:0000313" key="2">
    <source>
        <dbReference type="EMBL" id="QJA70144.1"/>
    </source>
</evidence>
<dbReference type="EMBL" id="MT141767">
    <property type="protein sequence ID" value="QJA70144.1"/>
    <property type="molecule type" value="Genomic_DNA"/>
</dbReference>
<accession>A0A6M3INY9</accession>
<reference evidence="1" key="1">
    <citation type="submission" date="2020-03" db="EMBL/GenBank/DDBJ databases">
        <title>The deep terrestrial virosphere.</title>
        <authorList>
            <person name="Holmfeldt K."/>
            <person name="Nilsson E."/>
            <person name="Simone D."/>
            <person name="Lopez-Fernandez M."/>
            <person name="Wu X."/>
            <person name="de Brujin I."/>
            <person name="Lundin D."/>
            <person name="Andersson A."/>
            <person name="Bertilsson S."/>
            <person name="Dopson M."/>
        </authorList>
    </citation>
    <scope>NUCLEOTIDE SEQUENCE</scope>
    <source>
        <strain evidence="2">MM415A03966</strain>
        <strain evidence="1">MM415B01343</strain>
    </source>
</reference>
<protein>
    <submittedName>
        <fullName evidence="1">Uncharacterized protein</fullName>
    </submittedName>
</protein>
<dbReference type="EMBL" id="MT141355">
    <property type="protein sequence ID" value="QJA59134.1"/>
    <property type="molecule type" value="Genomic_DNA"/>
</dbReference>
<sequence length="45" mass="5562">MKWLVSKFHEAMLAYHWLWTNELPRGMYEKKEDKTDFRKEKSADS</sequence>
<gene>
    <name evidence="2" type="ORF">MM415A03966_0010</name>
    <name evidence="1" type="ORF">MM415B01343_0022</name>
</gene>
<organism evidence="1">
    <name type="scientific">viral metagenome</name>
    <dbReference type="NCBI Taxonomy" id="1070528"/>
    <lineage>
        <taxon>unclassified sequences</taxon>
        <taxon>metagenomes</taxon>
        <taxon>organismal metagenomes</taxon>
    </lineage>
</organism>
<name>A0A6M3INY9_9ZZZZ</name>
<dbReference type="AlphaFoldDB" id="A0A6M3INY9"/>
<proteinExistence type="predicted"/>
<evidence type="ECO:0000313" key="1">
    <source>
        <dbReference type="EMBL" id="QJA59134.1"/>
    </source>
</evidence>